<feature type="domain" description="AAA+ ATPase" evidence="3">
    <location>
        <begin position="612"/>
        <end position="759"/>
    </location>
</feature>
<dbReference type="SMART" id="SM00382">
    <property type="entry name" value="AAA"/>
    <property type="match status" value="1"/>
</dbReference>
<dbReference type="KEGG" id="vg:80519237"/>
<comment type="similarity">
    <text evidence="1">Belongs to the AAA ATPase family. BCS1 subfamily.</text>
</comment>
<reference evidence="4" key="2">
    <citation type="journal article" date="2018" name="Nat. Commun.">
        <title>Tailed giant Tupanvirus possesses the most complete translational apparatus of the known virosphere.</title>
        <authorList>
            <person name="Abrahao J."/>
            <person name="Silva L."/>
            <person name="Silva L.S."/>
            <person name="Khalil J.Y.B."/>
            <person name="Rodrigues R."/>
            <person name="Arantes T."/>
            <person name="Assis F."/>
            <person name="Boratto P."/>
            <person name="Andrade M."/>
            <person name="Kroon E.G."/>
            <person name="Ribeiro B."/>
            <person name="Bergier I."/>
            <person name="Seligmann H."/>
            <person name="Ghigo E."/>
            <person name="Colson P."/>
            <person name="Levasseur A."/>
            <person name="Kroemer G."/>
            <person name="Raoult D."/>
            <person name="La Scola B."/>
        </authorList>
    </citation>
    <scope>NUCLEOTIDE SEQUENCE [LARGE SCALE GENOMIC DNA]</scope>
    <source>
        <strain evidence="4">Soda lake</strain>
    </source>
</reference>
<evidence type="ECO:0000256" key="1">
    <source>
        <dbReference type="ARBA" id="ARBA00007448"/>
    </source>
</evidence>
<dbReference type="InterPro" id="IPR003593">
    <property type="entry name" value="AAA+_ATPase"/>
</dbReference>
<dbReference type="PANTHER" id="PTHR23070">
    <property type="entry name" value="BCS1 AAA-TYPE ATPASE"/>
    <property type="match status" value="1"/>
</dbReference>
<sequence>MNIAFNTTGFANPFMGTGMMYGGNFVDVLFRHLMEQGWDGLTFMAILNFYMYLSLDRIKDLFKYLNDKIAVYSKNNLEHYGNFTLEKSKTYSLLALEKIKNIKLSKKRAEIVSETNKPNNQVVITLNCSNKTDLMALGNFILKNRKHVGLHNYYRESSDKYKIIEAYQLPNCIEFKNEVIVNALDNHKTITDKNSQLLNEKIVIPMSDDNKIVLRIIQNVDYSLVCESDGHTEQLKDVRIKITETNVDINWSDFRVIAKKLDCPYSCFPSFESNTGWSSSPGSFLNGRCSAILFYIYYSRNINLFKNFFNFLAGKESFDFMGKKYKLVGGCGDLCQELLKEDEMKIFIEDLTKYCNDKLIPKFDSKKSEVDSWISGNKHFFEPIINNAPAVSIYFESEQMDRAILSEYSRQFMKNLMMEYYHQSFDNIGNKISIYQLYIRYDIETEKKENPEYAEWHKKYGKKSKEASKANSDSKTHESNGTTTETDTKDKPKDSTKTETSGGDGATNDTKPDDKNTTNNGQKNVADDFFDGMYDYHYLSRHYRGYKYTPPEPEKYIENEIKIPSAESRHVKSDKKPIQHLYLQKSAKDLLQSYLSNFKNNRELYEKLGIPYKGGIILSGEPGCGKSSTIMAIATYLNKDVYYLDLGKIKSNHELKLCIDYVKTNSQKGGVIIFEDIDCMTDIVKRRSYEIKDDNNSVTKSMNTENDALSLSFLLNTLDGTMAPENIIFVMTTNHQEILDPALIRPGRMDISIEIKKCDCYQLQQIYYDLYDQHLDPSIIKRFKEYKFITAEVILHLFHNIYNKHLSCEELLSKFLD</sequence>
<feature type="compositionally biased region" description="Basic and acidic residues" evidence="2">
    <location>
        <begin position="486"/>
        <end position="497"/>
    </location>
</feature>
<dbReference type="GO" id="GO:0016887">
    <property type="term" value="F:ATP hydrolysis activity"/>
    <property type="evidence" value="ECO:0007669"/>
    <property type="project" value="InterPro"/>
</dbReference>
<dbReference type="RefSeq" id="YP_010782473.1">
    <property type="nucleotide sequence ID" value="NC_075039.1"/>
</dbReference>
<dbReference type="SUPFAM" id="SSF52540">
    <property type="entry name" value="P-loop containing nucleoside triphosphate hydrolases"/>
    <property type="match status" value="1"/>
</dbReference>
<evidence type="ECO:0000259" key="3">
    <source>
        <dbReference type="SMART" id="SM00382"/>
    </source>
</evidence>
<reference evidence="4" key="1">
    <citation type="submission" date="2017-01" db="EMBL/GenBank/DDBJ databases">
        <authorList>
            <person name="Assis F.L."/>
            <person name="Abrahao J.S."/>
            <person name="Silva L."/>
            <person name="Khalil J.B."/>
            <person name="Rodrigues R."/>
            <person name="Silva L.S."/>
            <person name="Arantes T."/>
            <person name="Boratto P."/>
            <person name="Andrade M."/>
            <person name="Kroon E.G."/>
            <person name="Ribeiro B."/>
            <person name="Bergier I."/>
            <person name="Seligmann H."/>
            <person name="Ghigo E."/>
            <person name="Colson P."/>
            <person name="Levasseur A."/>
            <person name="Raoult D."/>
            <person name="Scola B.L."/>
        </authorList>
    </citation>
    <scope>NUCLEOTIDE SEQUENCE</scope>
    <source>
        <strain evidence="4">Soda lake</strain>
    </source>
</reference>
<dbReference type="InterPro" id="IPR003959">
    <property type="entry name" value="ATPase_AAA_core"/>
</dbReference>
<dbReference type="EMBL" id="KY523104">
    <property type="protein sequence ID" value="QKU35791.1"/>
    <property type="molecule type" value="Genomic_DNA"/>
</dbReference>
<feature type="compositionally biased region" description="Basic and acidic residues" evidence="2">
    <location>
        <begin position="460"/>
        <end position="478"/>
    </location>
</feature>
<feature type="region of interest" description="Disordered" evidence="2">
    <location>
        <begin position="460"/>
        <end position="526"/>
    </location>
</feature>
<dbReference type="GeneID" id="80519237"/>
<organism evidence="4">
    <name type="scientific">Tupanvirus soda lake</name>
    <dbReference type="NCBI Taxonomy" id="2126985"/>
    <lineage>
        <taxon>Viruses</taxon>
        <taxon>Varidnaviria</taxon>
        <taxon>Bamfordvirae</taxon>
        <taxon>Nucleocytoviricota</taxon>
        <taxon>Megaviricetes</taxon>
        <taxon>Imitervirales</taxon>
        <taxon>Mimiviridae</taxon>
        <taxon>Megamimivirinae</taxon>
        <taxon>Tupanvirus</taxon>
        <taxon>Tupanvirus salinum</taxon>
    </lineage>
</organism>
<dbReference type="InterPro" id="IPR050747">
    <property type="entry name" value="Mitochondrial_chaperone_BCS1"/>
</dbReference>
<dbReference type="Pfam" id="PF00004">
    <property type="entry name" value="AAA"/>
    <property type="match status" value="1"/>
</dbReference>
<accession>A0A6N1P4B4</accession>
<proteinExistence type="inferred from homology"/>
<evidence type="ECO:0000313" key="4">
    <source>
        <dbReference type="EMBL" id="QKU35791.1"/>
    </source>
</evidence>
<dbReference type="InterPro" id="IPR027417">
    <property type="entry name" value="P-loop_NTPase"/>
</dbReference>
<dbReference type="Gene3D" id="3.40.50.300">
    <property type="entry name" value="P-loop containing nucleotide triphosphate hydrolases"/>
    <property type="match status" value="1"/>
</dbReference>
<name>A0A6N1P4B4_9VIRU</name>
<protein>
    <recommendedName>
        <fullName evidence="3">AAA+ ATPase domain-containing protein</fullName>
    </recommendedName>
</protein>
<evidence type="ECO:0000256" key="2">
    <source>
        <dbReference type="SAM" id="MobiDB-lite"/>
    </source>
</evidence>
<dbReference type="GO" id="GO:0005524">
    <property type="term" value="F:ATP binding"/>
    <property type="evidence" value="ECO:0007669"/>
    <property type="project" value="InterPro"/>
</dbReference>